<organism evidence="3 4">
    <name type="scientific">Tepiditoga spiralis</name>
    <dbReference type="NCBI Taxonomy" id="2108365"/>
    <lineage>
        <taxon>Bacteria</taxon>
        <taxon>Thermotogati</taxon>
        <taxon>Thermotogota</taxon>
        <taxon>Thermotogae</taxon>
        <taxon>Petrotogales</taxon>
        <taxon>Petrotogaceae</taxon>
        <taxon>Tepiditoga</taxon>
    </lineage>
</organism>
<evidence type="ECO:0000313" key="3">
    <source>
        <dbReference type="EMBL" id="BBE31756.1"/>
    </source>
</evidence>
<dbReference type="PANTHER" id="PTHR36700:SF1">
    <property type="entry name" value="CRISPR SYSTEM CMR SUBUNIT CMR4"/>
    <property type="match status" value="1"/>
</dbReference>
<evidence type="ECO:0000259" key="2">
    <source>
        <dbReference type="Pfam" id="PF03787"/>
    </source>
</evidence>
<dbReference type="KEGG" id="ocy:OSSY52_18970"/>
<proteinExistence type="predicted"/>
<name>A0A7G1G8K8_9BACT</name>
<sequence>MKGKVAFLYSVTQLHAGKGFDSGVVDLPIQREEATGFPIVSGIKGAIRNEIKWGSDEKDIFGAMPDNKNEDLAGTIAFSEAKIFLFPLRSISHGFVWVTCPMVLSRLKTAFKLTNNNKIEEKISTVLKNFKNEELSTFNSSQVNIEEFLVTPKYSKELKEFLEELKEITPDEYLSDKLINTTVLLSDKDFMFFVKNSTEVMARIKINKEKGVTEQGALWYEEYLPNDTVMYFIVKEILEKNTLEKLEEKLNDNFINVGGKATIGKGFAYIKVI</sequence>
<dbReference type="PANTHER" id="PTHR36700">
    <property type="entry name" value="CRISPR SYSTEM CMR SUBUNIT CMR4"/>
    <property type="match status" value="1"/>
</dbReference>
<dbReference type="InParanoid" id="A0A7G1G8K8"/>
<dbReference type="InterPro" id="IPR013410">
    <property type="entry name" value="CRISPR-assoc_RAMP_Cmr4"/>
</dbReference>
<accession>A0A7G1G8K8</accession>
<gene>
    <name evidence="3" type="ORF">OSSY52_18970</name>
</gene>
<feature type="domain" description="CRISPR type III-associated protein" evidence="2">
    <location>
        <begin position="8"/>
        <end position="267"/>
    </location>
</feature>
<dbReference type="Pfam" id="PF03787">
    <property type="entry name" value="RAMPs"/>
    <property type="match status" value="1"/>
</dbReference>
<dbReference type="InterPro" id="IPR005537">
    <property type="entry name" value="RAMP_III_fam"/>
</dbReference>
<dbReference type="EMBL" id="AP018712">
    <property type="protein sequence ID" value="BBE31756.1"/>
    <property type="molecule type" value="Genomic_DNA"/>
</dbReference>
<reference evidence="3 4" key="1">
    <citation type="submission" date="2018-06" db="EMBL/GenBank/DDBJ databases">
        <title>Genome sequencing of Oceanotoga sp. sy52.</title>
        <authorList>
            <person name="Mori K."/>
        </authorList>
    </citation>
    <scope>NUCLEOTIDE SEQUENCE [LARGE SCALE GENOMIC DNA]</scope>
    <source>
        <strain evidence="4">sy52</strain>
    </source>
</reference>
<dbReference type="NCBIfam" id="TIGR02580">
    <property type="entry name" value="cas_RAMP_Cmr4"/>
    <property type="match status" value="1"/>
</dbReference>
<dbReference type="GO" id="GO:0051607">
    <property type="term" value="P:defense response to virus"/>
    <property type="evidence" value="ECO:0007669"/>
    <property type="project" value="UniProtKB-KW"/>
</dbReference>
<dbReference type="RefSeq" id="WP_190614511.1">
    <property type="nucleotide sequence ID" value="NZ_AP018712.1"/>
</dbReference>
<dbReference type="AlphaFoldDB" id="A0A7G1G8K8"/>
<protein>
    <submittedName>
        <fullName evidence="3">Type III-B CRISPR module RAMP protein Cmr4</fullName>
    </submittedName>
</protein>
<evidence type="ECO:0000256" key="1">
    <source>
        <dbReference type="ARBA" id="ARBA00023118"/>
    </source>
</evidence>
<keyword evidence="1" id="KW-0051">Antiviral defense</keyword>
<dbReference type="Proteomes" id="UP000516361">
    <property type="component" value="Chromosome"/>
</dbReference>
<keyword evidence="4" id="KW-1185">Reference proteome</keyword>
<evidence type="ECO:0000313" key="4">
    <source>
        <dbReference type="Proteomes" id="UP000516361"/>
    </source>
</evidence>